<name>A0A3F3Q1J0_9EURO</name>
<organism evidence="1 2">
    <name type="scientific">Aspergillus welwitschiae</name>
    <dbReference type="NCBI Taxonomy" id="1341132"/>
    <lineage>
        <taxon>Eukaryota</taxon>
        <taxon>Fungi</taxon>
        <taxon>Dikarya</taxon>
        <taxon>Ascomycota</taxon>
        <taxon>Pezizomycotina</taxon>
        <taxon>Eurotiomycetes</taxon>
        <taxon>Eurotiomycetidae</taxon>
        <taxon>Eurotiales</taxon>
        <taxon>Aspergillaceae</taxon>
        <taxon>Aspergillus</taxon>
        <taxon>Aspergillus subgen. Circumdati</taxon>
    </lineage>
</organism>
<keyword evidence="2" id="KW-1185">Reference proteome</keyword>
<dbReference type="GeneID" id="38134786"/>
<protein>
    <submittedName>
        <fullName evidence="1">Uncharacterized protein</fullName>
    </submittedName>
</protein>
<gene>
    <name evidence="1" type="ORF">BDQ94DRAFT_144311</name>
</gene>
<dbReference type="Proteomes" id="UP000253729">
    <property type="component" value="Unassembled WGS sequence"/>
</dbReference>
<dbReference type="RefSeq" id="XP_026626042.1">
    <property type="nucleotide sequence ID" value="XM_026766430.1"/>
</dbReference>
<evidence type="ECO:0000313" key="1">
    <source>
        <dbReference type="EMBL" id="RDH33020.1"/>
    </source>
</evidence>
<evidence type="ECO:0000313" key="2">
    <source>
        <dbReference type="Proteomes" id="UP000253729"/>
    </source>
</evidence>
<accession>A0A3F3Q1J0</accession>
<reference evidence="1 2" key="1">
    <citation type="submission" date="2018-07" db="EMBL/GenBank/DDBJ databases">
        <title>The genomes of Aspergillus section Nigri reveals drivers in fungal speciation.</title>
        <authorList>
            <consortium name="DOE Joint Genome Institute"/>
            <person name="Vesth T.C."/>
            <person name="Nybo J."/>
            <person name="Theobald S."/>
            <person name="Brandl J."/>
            <person name="Frisvad J.C."/>
            <person name="Nielsen K.F."/>
            <person name="Lyhne E.K."/>
            <person name="Kogle M.E."/>
            <person name="Kuo A."/>
            <person name="Riley R."/>
            <person name="Clum A."/>
            <person name="Nolan M."/>
            <person name="Lipzen A."/>
            <person name="Salamov A."/>
            <person name="Henrissat B."/>
            <person name="Wiebenga A."/>
            <person name="De vries R.P."/>
            <person name="Grigoriev I.V."/>
            <person name="Mortensen U.H."/>
            <person name="Andersen M.R."/>
            <person name="Baker S.E."/>
        </authorList>
    </citation>
    <scope>NUCLEOTIDE SEQUENCE [LARGE SCALE GENOMIC DNA]</scope>
    <source>
        <strain evidence="1 2">CBS 139.54b</strain>
    </source>
</reference>
<proteinExistence type="predicted"/>
<dbReference type="AlphaFoldDB" id="A0A3F3Q1J0"/>
<dbReference type="EMBL" id="KZ852048">
    <property type="protein sequence ID" value="RDH33020.1"/>
    <property type="molecule type" value="Genomic_DNA"/>
</dbReference>
<sequence length="51" mass="5381">MDVPRAKPATASTDHSGSLSTAWVLAIGESALFHPVENLNSECTISHGARF</sequence>